<evidence type="ECO:0000259" key="4">
    <source>
        <dbReference type="PROSITE" id="PS50995"/>
    </source>
</evidence>
<keyword evidence="6" id="KW-1185">Reference proteome</keyword>
<dbReference type="SUPFAM" id="SSF46785">
    <property type="entry name" value="Winged helix' DNA-binding domain"/>
    <property type="match status" value="1"/>
</dbReference>
<dbReference type="PRINTS" id="PR00598">
    <property type="entry name" value="HTHMARR"/>
</dbReference>
<sequence>MTDLKTPAQTDQDVQFGPLSGSLGFLLRLSQLQSFADFFKGMEDQNIRPGEISVLMMIAQNPGVRQGVLASALMIKRAHMAKMIRAMEDAGIVTRTVPPDDRRAVELWLTDKGRARLDAVKAPFLANEARPHSALGHAEQEQLKSLLRKYLGLDAPKD</sequence>
<name>A0ABY8QMA2_9RHOB</name>
<dbReference type="InterPro" id="IPR000835">
    <property type="entry name" value="HTH_MarR-typ"/>
</dbReference>
<protein>
    <submittedName>
        <fullName evidence="5">MarR family winged helix-turn-helix transcriptional regulator</fullName>
    </submittedName>
</protein>
<evidence type="ECO:0000256" key="1">
    <source>
        <dbReference type="ARBA" id="ARBA00023015"/>
    </source>
</evidence>
<feature type="domain" description="HTH marR-type" evidence="4">
    <location>
        <begin position="1"/>
        <end position="152"/>
    </location>
</feature>
<accession>A0ABY8QMA2</accession>
<organism evidence="5 6">
    <name type="scientific">Tropicibacter oceani</name>
    <dbReference type="NCBI Taxonomy" id="3058420"/>
    <lineage>
        <taxon>Bacteria</taxon>
        <taxon>Pseudomonadati</taxon>
        <taxon>Pseudomonadota</taxon>
        <taxon>Alphaproteobacteria</taxon>
        <taxon>Rhodobacterales</taxon>
        <taxon>Roseobacteraceae</taxon>
        <taxon>Tropicibacter</taxon>
    </lineage>
</organism>
<dbReference type="PROSITE" id="PS50995">
    <property type="entry name" value="HTH_MARR_2"/>
    <property type="match status" value="1"/>
</dbReference>
<keyword evidence="2" id="KW-0238">DNA-binding</keyword>
<dbReference type="Proteomes" id="UP001241605">
    <property type="component" value="Chromosome"/>
</dbReference>
<dbReference type="Pfam" id="PF01047">
    <property type="entry name" value="MarR"/>
    <property type="match status" value="1"/>
</dbReference>
<dbReference type="InterPro" id="IPR036388">
    <property type="entry name" value="WH-like_DNA-bd_sf"/>
</dbReference>
<keyword evidence="1" id="KW-0805">Transcription regulation</keyword>
<proteinExistence type="predicted"/>
<dbReference type="PANTHER" id="PTHR42756:SF1">
    <property type="entry name" value="TRANSCRIPTIONAL REPRESSOR OF EMRAB OPERON"/>
    <property type="match status" value="1"/>
</dbReference>
<evidence type="ECO:0000256" key="3">
    <source>
        <dbReference type="ARBA" id="ARBA00023163"/>
    </source>
</evidence>
<dbReference type="PANTHER" id="PTHR42756">
    <property type="entry name" value="TRANSCRIPTIONAL REGULATOR, MARR"/>
    <property type="match status" value="1"/>
</dbReference>
<dbReference type="RefSeq" id="WP_282302318.1">
    <property type="nucleotide sequence ID" value="NZ_CP124616.1"/>
</dbReference>
<dbReference type="Gene3D" id="1.10.10.10">
    <property type="entry name" value="Winged helix-like DNA-binding domain superfamily/Winged helix DNA-binding domain"/>
    <property type="match status" value="1"/>
</dbReference>
<keyword evidence="3" id="KW-0804">Transcription</keyword>
<evidence type="ECO:0000256" key="2">
    <source>
        <dbReference type="ARBA" id="ARBA00023125"/>
    </source>
</evidence>
<dbReference type="EMBL" id="CP124616">
    <property type="protein sequence ID" value="WGW05694.1"/>
    <property type="molecule type" value="Genomic_DNA"/>
</dbReference>
<reference evidence="5 6" key="1">
    <citation type="submission" date="2023-05" db="EMBL/GenBank/DDBJ databases">
        <title>YMD87, complete Genome.</title>
        <authorList>
            <person name="Zhang J."/>
            <person name="Xu X."/>
        </authorList>
    </citation>
    <scope>NUCLEOTIDE SEQUENCE [LARGE SCALE GENOMIC DNA]</scope>
    <source>
        <strain evidence="5 6">YMD87</strain>
    </source>
</reference>
<dbReference type="InterPro" id="IPR036390">
    <property type="entry name" value="WH_DNA-bd_sf"/>
</dbReference>
<evidence type="ECO:0000313" key="5">
    <source>
        <dbReference type="EMBL" id="WGW05694.1"/>
    </source>
</evidence>
<dbReference type="SMART" id="SM00347">
    <property type="entry name" value="HTH_MARR"/>
    <property type="match status" value="1"/>
</dbReference>
<gene>
    <name evidence="5" type="ORF">QF118_09165</name>
</gene>
<evidence type="ECO:0000313" key="6">
    <source>
        <dbReference type="Proteomes" id="UP001241605"/>
    </source>
</evidence>